<evidence type="ECO:0000313" key="5">
    <source>
        <dbReference type="Proteomes" id="UP001204151"/>
    </source>
</evidence>
<dbReference type="NCBIfam" id="TIGR02595">
    <property type="entry name" value="PEP_CTERM"/>
    <property type="match status" value="1"/>
</dbReference>
<organism evidence="4 5">
    <name type="scientific">Massilia pinisoli</name>
    <dbReference type="NCBI Taxonomy" id="1772194"/>
    <lineage>
        <taxon>Bacteria</taxon>
        <taxon>Pseudomonadati</taxon>
        <taxon>Pseudomonadota</taxon>
        <taxon>Betaproteobacteria</taxon>
        <taxon>Burkholderiales</taxon>
        <taxon>Oxalobacteraceae</taxon>
        <taxon>Telluria group</taxon>
        <taxon>Massilia</taxon>
    </lineage>
</organism>
<comment type="caution">
    <text evidence="4">The sequence shown here is derived from an EMBL/GenBank/DDBJ whole genome shotgun (WGS) entry which is preliminary data.</text>
</comment>
<sequence length="316" mass="32105">MRNRLIVLAIAAIGVGSAQAGVLNLMDPVGGANLYAIRDVTASSSDVEGAVVAGGNVTISSYSINHNNKDAFGADGYALVAGGNLSLQGGSIENGKAYVGGTTTLTWAAAPPMSAQSPVDFKAAPNYYKGLAGALSGVDPTGAVARLWSGVRVTGSGHGGVDVFDVSSDLFSNSSSWTLEQLVPGETLVFNVSGTAGTFNNGGISFEPLSGYNVLFNFYEATSIDVRGVIGSVLAPYATQTANWGVVNGNVIVDTWSSTVQVNANHYFNPVDVAGLTPAAHADKATPAQVPEPGSAALVLAGLAAAAIGRRKRRQA</sequence>
<reference evidence="4 5" key="1">
    <citation type="submission" date="2022-08" db="EMBL/GenBank/DDBJ databases">
        <title>Reclassification of Massilia species as members of the genera Telluria, Duganella, Pseudoduganella, Mokoshia gen. nov. and Zemynaea gen. nov. using orthogonal and non-orthogonal genome-based approaches.</title>
        <authorList>
            <person name="Bowman J.P."/>
        </authorList>
    </citation>
    <scope>NUCLEOTIDE SEQUENCE [LARGE SCALE GENOMIC DNA]</scope>
    <source>
        <strain evidence="4 5">JCM 31316</strain>
    </source>
</reference>
<accession>A0ABT1ZW44</accession>
<dbReference type="EMBL" id="JANUGW010000018">
    <property type="protein sequence ID" value="MCS0584138.1"/>
    <property type="molecule type" value="Genomic_DNA"/>
</dbReference>
<dbReference type="RefSeq" id="WP_258818700.1">
    <property type="nucleotide sequence ID" value="NZ_JANUGW010000018.1"/>
</dbReference>
<keyword evidence="1" id="KW-0732">Signal</keyword>
<proteinExistence type="predicted"/>
<keyword evidence="5" id="KW-1185">Reference proteome</keyword>
<name>A0ABT1ZW44_9BURK</name>
<dbReference type="InterPro" id="IPR026588">
    <property type="entry name" value="Choice_anch_A"/>
</dbReference>
<dbReference type="Pfam" id="PF07589">
    <property type="entry name" value="PEP-CTERM"/>
    <property type="match status" value="1"/>
</dbReference>
<evidence type="ECO:0000259" key="2">
    <source>
        <dbReference type="Pfam" id="PF07589"/>
    </source>
</evidence>
<feature type="domain" description="Choice-of-anchor A" evidence="3">
    <location>
        <begin position="33"/>
        <end position="263"/>
    </location>
</feature>
<dbReference type="NCBIfam" id="TIGR04215">
    <property type="entry name" value="choice_anch_A"/>
    <property type="match status" value="1"/>
</dbReference>
<protein>
    <submittedName>
        <fullName evidence="4">Choice-of-anchor A family protein</fullName>
    </submittedName>
</protein>
<evidence type="ECO:0000259" key="3">
    <source>
        <dbReference type="Pfam" id="PF20597"/>
    </source>
</evidence>
<feature type="chain" id="PRO_5045878280" evidence="1">
    <location>
        <begin position="21"/>
        <end position="316"/>
    </location>
</feature>
<evidence type="ECO:0000256" key="1">
    <source>
        <dbReference type="SAM" id="SignalP"/>
    </source>
</evidence>
<feature type="domain" description="Ice-binding protein C-terminal" evidence="2">
    <location>
        <begin position="289"/>
        <end position="314"/>
    </location>
</feature>
<evidence type="ECO:0000313" key="4">
    <source>
        <dbReference type="EMBL" id="MCS0584138.1"/>
    </source>
</evidence>
<dbReference type="Pfam" id="PF20597">
    <property type="entry name" value="pAdhesive_15"/>
    <property type="match status" value="1"/>
</dbReference>
<dbReference type="Proteomes" id="UP001204151">
    <property type="component" value="Unassembled WGS sequence"/>
</dbReference>
<feature type="signal peptide" evidence="1">
    <location>
        <begin position="1"/>
        <end position="20"/>
    </location>
</feature>
<dbReference type="InterPro" id="IPR013424">
    <property type="entry name" value="Ice-binding_C"/>
</dbReference>
<gene>
    <name evidence="4" type="ORF">NX784_21290</name>
</gene>